<sequence length="237" mass="25829">MAASCVYFMEDIANLVEQTASEVAPGISLERHFLSPKHLKEHRPNPSTFLPETIMAMQQHESLSIKNTDGEEELFTDVVCFGSREVAAVLTLGIDVGVAQLQLASRCELAALLDPPEKLGRDWSILAMKLNLTDQVPEVDSTGQSLSRTDQLLAEWALQSPEQASVGRLCAILEEMGRSDARDALYRTVPLYLFAPLDEPPTGSTNGTHHPHEANDSGVMSSSHSTSDPRSSSTISR</sequence>
<dbReference type="GO" id="GO:0035556">
    <property type="term" value="P:intracellular signal transduction"/>
    <property type="evidence" value="ECO:0007669"/>
    <property type="project" value="TreeGrafter"/>
</dbReference>
<dbReference type="GO" id="GO:0005524">
    <property type="term" value="F:ATP binding"/>
    <property type="evidence" value="ECO:0007669"/>
    <property type="project" value="UniProtKB-KW"/>
</dbReference>
<proteinExistence type="predicted"/>
<evidence type="ECO:0000256" key="2">
    <source>
        <dbReference type="ARBA" id="ARBA00022679"/>
    </source>
</evidence>
<feature type="domain" description="Death" evidence="7">
    <location>
        <begin position="108"/>
        <end position="189"/>
    </location>
</feature>
<feature type="region of interest" description="Disordered" evidence="6">
    <location>
        <begin position="199"/>
        <end position="237"/>
    </location>
</feature>
<dbReference type="SUPFAM" id="SSF47986">
    <property type="entry name" value="DEATH domain"/>
    <property type="match status" value="1"/>
</dbReference>
<keyword evidence="1" id="KW-0723">Serine/threonine-protein kinase</keyword>
<keyword evidence="4" id="KW-0418">Kinase</keyword>
<dbReference type="InterPro" id="IPR011029">
    <property type="entry name" value="DEATH-like_dom_sf"/>
</dbReference>
<keyword evidence="2" id="KW-0808">Transferase</keyword>
<dbReference type="InterPro" id="IPR000488">
    <property type="entry name" value="Death_dom"/>
</dbReference>
<evidence type="ECO:0000313" key="9">
    <source>
        <dbReference type="WBParaSite" id="ACRNAN_scaffold12159.g7403.t1"/>
    </source>
</evidence>
<dbReference type="CDD" id="cd08782">
    <property type="entry name" value="Death_DAPK1"/>
    <property type="match status" value="1"/>
</dbReference>
<reference evidence="9" key="1">
    <citation type="submission" date="2022-11" db="UniProtKB">
        <authorList>
            <consortium name="WormBaseParasite"/>
        </authorList>
    </citation>
    <scope>IDENTIFICATION</scope>
</reference>
<keyword evidence="8" id="KW-1185">Reference proteome</keyword>
<accession>A0A914CLH4</accession>
<evidence type="ECO:0000256" key="1">
    <source>
        <dbReference type="ARBA" id="ARBA00022527"/>
    </source>
</evidence>
<feature type="compositionally biased region" description="Low complexity" evidence="6">
    <location>
        <begin position="221"/>
        <end position="237"/>
    </location>
</feature>
<dbReference type="SMART" id="SM00005">
    <property type="entry name" value="DEATH"/>
    <property type="match status" value="1"/>
</dbReference>
<dbReference type="PANTHER" id="PTHR24342">
    <property type="entry name" value="SERINE/THREONINE-PROTEIN KINASE 17"/>
    <property type="match status" value="1"/>
</dbReference>
<dbReference type="PROSITE" id="PS50017">
    <property type="entry name" value="DEATH_DOMAIN"/>
    <property type="match status" value="1"/>
</dbReference>
<evidence type="ECO:0000256" key="3">
    <source>
        <dbReference type="ARBA" id="ARBA00022741"/>
    </source>
</evidence>
<dbReference type="GO" id="GO:0004674">
    <property type="term" value="F:protein serine/threonine kinase activity"/>
    <property type="evidence" value="ECO:0007669"/>
    <property type="project" value="UniProtKB-KW"/>
</dbReference>
<evidence type="ECO:0000256" key="4">
    <source>
        <dbReference type="ARBA" id="ARBA00022777"/>
    </source>
</evidence>
<dbReference type="Pfam" id="PF00531">
    <property type="entry name" value="Death"/>
    <property type="match status" value="1"/>
</dbReference>
<evidence type="ECO:0000313" key="8">
    <source>
        <dbReference type="Proteomes" id="UP000887540"/>
    </source>
</evidence>
<evidence type="ECO:0000256" key="6">
    <source>
        <dbReference type="SAM" id="MobiDB-lite"/>
    </source>
</evidence>
<dbReference type="Proteomes" id="UP000887540">
    <property type="component" value="Unplaced"/>
</dbReference>
<keyword evidence="3" id="KW-0547">Nucleotide-binding</keyword>
<dbReference type="GO" id="GO:0043065">
    <property type="term" value="P:positive regulation of apoptotic process"/>
    <property type="evidence" value="ECO:0007669"/>
    <property type="project" value="TreeGrafter"/>
</dbReference>
<keyword evidence="5" id="KW-0067">ATP-binding</keyword>
<evidence type="ECO:0000256" key="5">
    <source>
        <dbReference type="ARBA" id="ARBA00022840"/>
    </source>
</evidence>
<dbReference type="PANTHER" id="PTHR24342:SF14">
    <property type="entry name" value="DEATH-ASSOCIATED PROTEIN KINASE DAPK-1"/>
    <property type="match status" value="1"/>
</dbReference>
<protein>
    <submittedName>
        <fullName evidence="9">Death domain-containing protein</fullName>
    </submittedName>
</protein>
<dbReference type="WBParaSite" id="ACRNAN_scaffold12159.g7403.t1">
    <property type="protein sequence ID" value="ACRNAN_scaffold12159.g7403.t1"/>
    <property type="gene ID" value="ACRNAN_scaffold12159.g7403"/>
</dbReference>
<organism evidence="8 9">
    <name type="scientific">Acrobeloides nanus</name>
    <dbReference type="NCBI Taxonomy" id="290746"/>
    <lineage>
        <taxon>Eukaryota</taxon>
        <taxon>Metazoa</taxon>
        <taxon>Ecdysozoa</taxon>
        <taxon>Nematoda</taxon>
        <taxon>Chromadorea</taxon>
        <taxon>Rhabditida</taxon>
        <taxon>Tylenchina</taxon>
        <taxon>Cephalobomorpha</taxon>
        <taxon>Cephaloboidea</taxon>
        <taxon>Cephalobidae</taxon>
        <taxon>Acrobeloides</taxon>
    </lineage>
</organism>
<dbReference type="GO" id="GO:0005634">
    <property type="term" value="C:nucleus"/>
    <property type="evidence" value="ECO:0007669"/>
    <property type="project" value="TreeGrafter"/>
</dbReference>
<name>A0A914CLH4_9BILA</name>
<dbReference type="AlphaFoldDB" id="A0A914CLH4"/>
<evidence type="ECO:0000259" key="7">
    <source>
        <dbReference type="PROSITE" id="PS50017"/>
    </source>
</evidence>
<dbReference type="Gene3D" id="1.10.533.10">
    <property type="entry name" value="Death Domain, Fas"/>
    <property type="match status" value="1"/>
</dbReference>